<dbReference type="Proteomes" id="UP000231638">
    <property type="component" value="Unassembled WGS sequence"/>
</dbReference>
<evidence type="ECO:0000256" key="6">
    <source>
        <dbReference type="ARBA" id="ARBA00023136"/>
    </source>
</evidence>
<comment type="similarity">
    <text evidence="2">Belongs to the NrfD family.</text>
</comment>
<organism evidence="8 9">
    <name type="scientific">Sulfurospirillum cavolei</name>
    <dbReference type="NCBI Taxonomy" id="366522"/>
    <lineage>
        <taxon>Bacteria</taxon>
        <taxon>Pseudomonadati</taxon>
        <taxon>Campylobacterota</taxon>
        <taxon>Epsilonproteobacteria</taxon>
        <taxon>Campylobacterales</taxon>
        <taxon>Sulfurospirillaceae</taxon>
        <taxon>Sulfurospirillum</taxon>
    </lineage>
</organism>
<gene>
    <name evidence="8" type="ORF">CFH80_01460</name>
</gene>
<dbReference type="InterPro" id="IPR005614">
    <property type="entry name" value="NrfD-like"/>
</dbReference>
<dbReference type="EMBL" id="DLUG01000045">
    <property type="protein sequence ID" value="DAB37081.1"/>
    <property type="molecule type" value="Genomic_DNA"/>
</dbReference>
<feature type="transmembrane region" description="Helical" evidence="7">
    <location>
        <begin position="20"/>
        <end position="40"/>
    </location>
</feature>
<accession>A0A2D3W6V2</accession>
<proteinExistence type="inferred from homology"/>
<comment type="caution">
    <text evidence="8">The sequence shown here is derived from an EMBL/GenBank/DDBJ whole genome shotgun (WGS) entry which is preliminary data.</text>
</comment>
<protein>
    <submittedName>
        <fullName evidence="8">Polysulfide reductase</fullName>
    </submittedName>
</protein>
<dbReference type="GO" id="GO:0005886">
    <property type="term" value="C:plasma membrane"/>
    <property type="evidence" value="ECO:0007669"/>
    <property type="project" value="UniProtKB-SubCell"/>
</dbReference>
<feature type="transmembrane region" description="Helical" evidence="7">
    <location>
        <begin position="233"/>
        <end position="252"/>
    </location>
</feature>
<evidence type="ECO:0000313" key="8">
    <source>
        <dbReference type="EMBL" id="DAB37081.1"/>
    </source>
</evidence>
<feature type="transmembrane region" description="Helical" evidence="7">
    <location>
        <begin position="332"/>
        <end position="352"/>
    </location>
</feature>
<evidence type="ECO:0000256" key="7">
    <source>
        <dbReference type="SAM" id="Phobius"/>
    </source>
</evidence>
<dbReference type="STRING" id="366522.GCA_001548055_00045"/>
<feature type="transmembrane region" description="Helical" evidence="7">
    <location>
        <begin position="87"/>
        <end position="110"/>
    </location>
</feature>
<feature type="transmembrane region" description="Helical" evidence="7">
    <location>
        <begin position="122"/>
        <end position="142"/>
    </location>
</feature>
<keyword evidence="6 7" id="KW-0472">Membrane</keyword>
<comment type="subcellular location">
    <subcellularLocation>
        <location evidence="1">Cell membrane</location>
        <topology evidence="1">Multi-pass membrane protein</topology>
    </subcellularLocation>
</comment>
<feature type="transmembrane region" description="Helical" evidence="7">
    <location>
        <begin position="273"/>
        <end position="292"/>
    </location>
</feature>
<evidence type="ECO:0000256" key="5">
    <source>
        <dbReference type="ARBA" id="ARBA00022989"/>
    </source>
</evidence>
<feature type="transmembrane region" description="Helical" evidence="7">
    <location>
        <begin position="388"/>
        <end position="408"/>
    </location>
</feature>
<evidence type="ECO:0000256" key="2">
    <source>
        <dbReference type="ARBA" id="ARBA00008929"/>
    </source>
</evidence>
<dbReference type="Pfam" id="PF03916">
    <property type="entry name" value="NrfD"/>
    <property type="match status" value="1"/>
</dbReference>
<evidence type="ECO:0000313" key="9">
    <source>
        <dbReference type="Proteomes" id="UP000231638"/>
    </source>
</evidence>
<evidence type="ECO:0000256" key="4">
    <source>
        <dbReference type="ARBA" id="ARBA00022692"/>
    </source>
</evidence>
<reference evidence="8 9" key="1">
    <citation type="journal article" date="2017" name="Front. Microbiol.">
        <title>Comparative Genomic Analysis of the Class Epsilonproteobacteria and Proposed Reclassification to Epsilonbacteraeota (phyl. nov.).</title>
        <authorList>
            <person name="Waite D.W."/>
            <person name="Vanwonterghem I."/>
            <person name="Rinke C."/>
            <person name="Parks D.H."/>
            <person name="Zhang Y."/>
            <person name="Takai K."/>
            <person name="Sievert S.M."/>
            <person name="Simon J."/>
            <person name="Campbell B.J."/>
            <person name="Hanson T.E."/>
            <person name="Woyke T."/>
            <person name="Klotz M.G."/>
            <person name="Hugenholtz P."/>
        </authorList>
    </citation>
    <scope>NUCLEOTIDE SEQUENCE [LARGE SCALE GENOMIC DNA]</scope>
    <source>
        <strain evidence="8">UBA11420</strain>
    </source>
</reference>
<dbReference type="PANTHER" id="PTHR34856:SF2">
    <property type="entry name" value="PROTEIN NRFD"/>
    <property type="match status" value="1"/>
</dbReference>
<keyword evidence="5 7" id="KW-1133">Transmembrane helix</keyword>
<evidence type="ECO:0000256" key="1">
    <source>
        <dbReference type="ARBA" id="ARBA00004651"/>
    </source>
</evidence>
<feature type="transmembrane region" description="Helical" evidence="7">
    <location>
        <begin position="307"/>
        <end position="325"/>
    </location>
</feature>
<dbReference type="PANTHER" id="PTHR34856">
    <property type="entry name" value="PROTEIN NRFD"/>
    <property type="match status" value="1"/>
</dbReference>
<feature type="transmembrane region" description="Helical" evidence="7">
    <location>
        <begin position="195"/>
        <end position="213"/>
    </location>
</feature>
<feature type="transmembrane region" description="Helical" evidence="7">
    <location>
        <begin position="162"/>
        <end position="183"/>
    </location>
</feature>
<keyword evidence="3" id="KW-1003">Cell membrane</keyword>
<evidence type="ECO:0000256" key="3">
    <source>
        <dbReference type="ARBA" id="ARBA00022475"/>
    </source>
</evidence>
<dbReference type="AlphaFoldDB" id="A0A2D3W6V2"/>
<sequence>MEKINFIGLDINKTTIGGLLLNKTMLFAYALLALAAFGIYEIFDVRYFSAAANAHASGLNPTSLELKEAMRLAVFGDVGEVNRNIPWTLFIVNYMYMIYTGSGIIFLVALAELMNFHLVEKAAAGFMVAGIAMVFAGLFTIATDLNMLNMVWMVLTPNVGAGMWLMLPLYCTYIPFVLFEIYLVLTHKRAWAKRLALPILVLSIIVDLIEYYIQAKLFSMNTARHLWTEFPFLTFYFIISAFVSSLGVMGIISFLAHRQKHEYGALMELNRKAMLFFVSILGVYEIFAYMTVDKDWAFLILFGPFRYVYFIGYIFLTLTLPFLCIVKPRKPIFTLIASISVVIGGYVGRYLFVYGGNANPMSNRFGVGYEKYDFYALSKPFNYVAPHLGEILIVVGSIGVAVAIYKLFDIFLSVGELREHH</sequence>
<keyword evidence="4 7" id="KW-0812">Transmembrane</keyword>
<dbReference type="InterPro" id="IPR052049">
    <property type="entry name" value="Electron_transfer_protein"/>
</dbReference>
<name>A0A2D3W6V2_9BACT</name>